<evidence type="ECO:0000313" key="2">
    <source>
        <dbReference type="EMBL" id="EEH67050.1"/>
    </source>
</evidence>
<dbReference type="EMBL" id="ACFH01000004">
    <property type="protein sequence ID" value="EEH67050.1"/>
    <property type="molecule type" value="Genomic_DNA"/>
</dbReference>
<proteinExistence type="predicted"/>
<reference evidence="2 3" key="1">
    <citation type="submission" date="2009-01" db="EMBL/GenBank/DDBJ databases">
        <authorList>
            <person name="Qin X."/>
            <person name="Bachman B."/>
            <person name="Battles P."/>
            <person name="Bell A."/>
            <person name="Bess C."/>
            <person name="Bickham C."/>
            <person name="Chaboub L."/>
            <person name="Chen D."/>
            <person name="Coyle M."/>
            <person name="Deiros D.R."/>
            <person name="Dinh H."/>
            <person name="Forbes L."/>
            <person name="Fowler G."/>
            <person name="Francisco L."/>
            <person name="Fu Q."/>
            <person name="Gubbala S."/>
            <person name="Hale W."/>
            <person name="Han Y."/>
            <person name="Hemphill L."/>
            <person name="Highlander S.K."/>
            <person name="Hirani K."/>
            <person name="Hogues M."/>
            <person name="Jackson L."/>
            <person name="Jakkamsetti A."/>
            <person name="Javaid M."/>
            <person name="Jiang H."/>
            <person name="Korchina V."/>
            <person name="Kovar C."/>
            <person name="Lara F."/>
            <person name="Lee S."/>
            <person name="Mata R."/>
            <person name="Mathew T."/>
            <person name="Moen C."/>
            <person name="Morales K."/>
            <person name="Munidasa M."/>
            <person name="Nazareth L."/>
            <person name="Ngo R."/>
            <person name="Nguyen L."/>
            <person name="Okwuonu G."/>
            <person name="Ongeri F."/>
            <person name="Patil S."/>
            <person name="Petrosino J."/>
            <person name="Pham C."/>
            <person name="Pham P."/>
            <person name="Pu L.-L."/>
            <person name="Puazo M."/>
            <person name="Raj R."/>
            <person name="Reid J."/>
            <person name="Rouhana J."/>
            <person name="Saada N."/>
            <person name="Shang Y."/>
            <person name="Simmons D."/>
            <person name="Thornton R."/>
            <person name="Warren J."/>
            <person name="Weissenberger G."/>
            <person name="Zhang J."/>
            <person name="Zhang L."/>
            <person name="Zhou C."/>
            <person name="Zhu D."/>
            <person name="Muzny D."/>
            <person name="Worley K."/>
            <person name="Gibbs R."/>
        </authorList>
    </citation>
    <scope>NUCLEOTIDE SEQUENCE [LARGE SCALE GENOMIC DNA]</scope>
    <source>
        <strain evidence="2 3">DSM 15434</strain>
    </source>
</reference>
<gene>
    <name evidence="2" type="ORF">HMPREF0058_0041</name>
</gene>
<feature type="compositionally biased region" description="Polar residues" evidence="1">
    <location>
        <begin position="25"/>
        <end position="38"/>
    </location>
</feature>
<comment type="caution">
    <text evidence="2">The sequence shown here is derived from an EMBL/GenBank/DDBJ whole genome shotgun (WGS) entry which is preliminary data.</text>
</comment>
<dbReference type="AlphaFoldDB" id="C0W2E7"/>
<accession>C0W2E7</accession>
<name>C0W2E7_9ACTO</name>
<evidence type="ECO:0000256" key="1">
    <source>
        <dbReference type="SAM" id="MobiDB-lite"/>
    </source>
</evidence>
<feature type="region of interest" description="Disordered" evidence="1">
    <location>
        <begin position="1"/>
        <end position="41"/>
    </location>
</feature>
<dbReference type="Proteomes" id="UP000004778">
    <property type="component" value="Unassembled WGS sequence"/>
</dbReference>
<evidence type="ECO:0000313" key="3">
    <source>
        <dbReference type="Proteomes" id="UP000004778"/>
    </source>
</evidence>
<keyword evidence="3" id="KW-1185">Reference proteome</keyword>
<protein>
    <submittedName>
        <fullName evidence="2">Uncharacterized protein</fullName>
    </submittedName>
</protein>
<dbReference type="HOGENOM" id="CLU_2152931_0_0_11"/>
<sequence>MTATRKPRPVAAQAGRRSKDLALDNQPTAHSRRTPSNTALAVRERARVRLAQKSVRLGACQVARRIGQVAETARRSGVSADALALLATLEAAATDFADFMCSPQAWTEAEQ</sequence>
<organism evidence="2 3">
    <name type="scientific">Actinomyces urogenitalis DSM 15434</name>
    <dbReference type="NCBI Taxonomy" id="525246"/>
    <lineage>
        <taxon>Bacteria</taxon>
        <taxon>Bacillati</taxon>
        <taxon>Actinomycetota</taxon>
        <taxon>Actinomycetes</taxon>
        <taxon>Actinomycetales</taxon>
        <taxon>Actinomycetaceae</taxon>
        <taxon>Actinomyces</taxon>
    </lineage>
</organism>